<evidence type="ECO:0000256" key="1">
    <source>
        <dbReference type="ARBA" id="ARBA00022527"/>
    </source>
</evidence>
<dbReference type="EMBL" id="CAKASE010000047">
    <property type="protein sequence ID" value="CAG9561775.1"/>
    <property type="molecule type" value="Genomic_DNA"/>
</dbReference>
<feature type="domain" description="Protein kinase" evidence="6">
    <location>
        <begin position="527"/>
        <end position="712"/>
    </location>
</feature>
<accession>A0A8J2W022</accession>
<evidence type="ECO:0000256" key="4">
    <source>
        <dbReference type="ARBA" id="ARBA00022777"/>
    </source>
</evidence>
<name>A0A8J2W022_9NEOP</name>
<reference evidence="7" key="1">
    <citation type="submission" date="2021-09" db="EMBL/GenBank/DDBJ databases">
        <authorList>
            <person name="Martin H S."/>
        </authorList>
    </citation>
    <scope>NUCLEOTIDE SEQUENCE</scope>
</reference>
<dbReference type="InterPro" id="IPR008271">
    <property type="entry name" value="Ser/Thr_kinase_AS"/>
</dbReference>
<protein>
    <submittedName>
        <fullName evidence="7">(African queen) hypothetical protein</fullName>
    </submittedName>
</protein>
<keyword evidence="5" id="KW-0067">ATP-binding</keyword>
<evidence type="ECO:0000313" key="7">
    <source>
        <dbReference type="EMBL" id="CAG9561775.1"/>
    </source>
</evidence>
<evidence type="ECO:0000256" key="5">
    <source>
        <dbReference type="ARBA" id="ARBA00022840"/>
    </source>
</evidence>
<keyword evidence="8" id="KW-1185">Reference proteome</keyword>
<keyword evidence="2" id="KW-0808">Transferase</keyword>
<proteinExistence type="predicted"/>
<dbReference type="PANTHER" id="PTHR24355:SF1">
    <property type="entry name" value="RIBOSOMAL PROTEIN S6 KINASE-RELATED PROTEIN"/>
    <property type="match status" value="1"/>
</dbReference>
<dbReference type="InterPro" id="IPR011009">
    <property type="entry name" value="Kinase-like_dom_sf"/>
</dbReference>
<dbReference type="SMART" id="SM00220">
    <property type="entry name" value="S_TKc"/>
    <property type="match status" value="1"/>
</dbReference>
<sequence>MNDNFTIEDTEDTFRTEIIAELIQLNLKNNGWSNIYMIGKLPDELYSKLKTLPFTFTTSTIDTDDEDIEDVLAYHSNMIVISCSDFDEFEDAIRKAMLSPYWHPLANIILDYHTPLKNEIIAKIFFAFFFHQVVNVIIIHNNNNSLLISHYNQFITENYKLQENFGCWTSSKATVRIDKFETGFTCVQDCHNVSLHSLLRSQHLGTCIGFNTEVIFNKTQIKSINFFEDKAKNMHGYTMRAYAIEVLPFFIIKPSGNGSFTLHSRDGMIWNTMAELFNFKIDLSPSRDVMKTKFNFEKNIAQLFDFVRRKGDLLLFPVYQFDIVVLEVDYTVPYIDSGLCILSHRADYETIVFNIKLLEQNSDLIISTQAAIISLFSAYKRGKEVDTFEDVIEKGYKIEGMSSPDIMLPDTEEKFRKINSKLEPLQDLFGCVKYMLNDSKRFCVIDCTFSLSHFVGNLSGRSFASVTSNQSVYSASRPWSRISRRRWNDATLNNPLEASKTAWPVAHKESIFLPEFPITTDLLQKDFEIAHTIAKGAFGEVYKVKKLSENKEYALKVLNKSQVVSDNAVRQVKEEARIQAAVGHHVFIAGSVSRWQTKKRLYIVSEYIPGGELLALIEKYGKLPENLVKIFLAEIAIALDFLHNAGIIYRDLKPENILLDTDYHIRLIDFGLSKWLSIGSRTTTICGTLKYMVDKNSGFRPEVNRVTVGLCH</sequence>
<gene>
    <name evidence="7" type="ORF">DCHRY22_LOCUS3225</name>
</gene>
<dbReference type="OrthoDB" id="3205605at2759"/>
<dbReference type="Gene3D" id="1.10.510.10">
    <property type="entry name" value="Transferase(Phosphotransferase) domain 1"/>
    <property type="match status" value="1"/>
</dbReference>
<evidence type="ECO:0000313" key="8">
    <source>
        <dbReference type="Proteomes" id="UP000789524"/>
    </source>
</evidence>
<dbReference type="PROSITE" id="PS00108">
    <property type="entry name" value="PROTEIN_KINASE_ST"/>
    <property type="match status" value="1"/>
</dbReference>
<dbReference type="InterPro" id="IPR000719">
    <property type="entry name" value="Prot_kinase_dom"/>
</dbReference>
<dbReference type="SUPFAM" id="SSF56112">
    <property type="entry name" value="Protein kinase-like (PK-like)"/>
    <property type="match status" value="1"/>
</dbReference>
<organism evidence="7 8">
    <name type="scientific">Danaus chrysippus</name>
    <name type="common">African queen</name>
    <dbReference type="NCBI Taxonomy" id="151541"/>
    <lineage>
        <taxon>Eukaryota</taxon>
        <taxon>Metazoa</taxon>
        <taxon>Ecdysozoa</taxon>
        <taxon>Arthropoda</taxon>
        <taxon>Hexapoda</taxon>
        <taxon>Insecta</taxon>
        <taxon>Pterygota</taxon>
        <taxon>Neoptera</taxon>
        <taxon>Endopterygota</taxon>
        <taxon>Lepidoptera</taxon>
        <taxon>Glossata</taxon>
        <taxon>Ditrysia</taxon>
        <taxon>Papilionoidea</taxon>
        <taxon>Nymphalidae</taxon>
        <taxon>Danainae</taxon>
        <taxon>Danaini</taxon>
        <taxon>Danaina</taxon>
        <taxon>Danaus</taxon>
        <taxon>Anosia</taxon>
    </lineage>
</organism>
<dbReference type="GO" id="GO:0004674">
    <property type="term" value="F:protein serine/threonine kinase activity"/>
    <property type="evidence" value="ECO:0007669"/>
    <property type="project" value="UniProtKB-KW"/>
</dbReference>
<keyword evidence="3" id="KW-0547">Nucleotide-binding</keyword>
<dbReference type="Proteomes" id="UP000789524">
    <property type="component" value="Unassembled WGS sequence"/>
</dbReference>
<evidence type="ECO:0000256" key="3">
    <source>
        <dbReference type="ARBA" id="ARBA00022741"/>
    </source>
</evidence>
<keyword evidence="4" id="KW-0418">Kinase</keyword>
<dbReference type="PROSITE" id="PS50011">
    <property type="entry name" value="PROTEIN_KINASE_DOM"/>
    <property type="match status" value="1"/>
</dbReference>
<dbReference type="Pfam" id="PF00069">
    <property type="entry name" value="Pkinase"/>
    <property type="match status" value="1"/>
</dbReference>
<dbReference type="AlphaFoldDB" id="A0A8J2W022"/>
<comment type="caution">
    <text evidence="7">The sequence shown here is derived from an EMBL/GenBank/DDBJ whole genome shotgun (WGS) entry which is preliminary data.</text>
</comment>
<dbReference type="GO" id="GO:0005524">
    <property type="term" value="F:ATP binding"/>
    <property type="evidence" value="ECO:0007669"/>
    <property type="project" value="UniProtKB-KW"/>
</dbReference>
<dbReference type="Gene3D" id="3.30.200.20">
    <property type="entry name" value="Phosphorylase Kinase, domain 1"/>
    <property type="match status" value="1"/>
</dbReference>
<dbReference type="PANTHER" id="PTHR24355">
    <property type="entry name" value="G PROTEIN-COUPLED RECEPTOR KINASE/RIBOSOMAL PROTEIN S6 KINASE"/>
    <property type="match status" value="1"/>
</dbReference>
<keyword evidence="1" id="KW-0723">Serine/threonine-protein kinase</keyword>
<evidence type="ECO:0000259" key="6">
    <source>
        <dbReference type="PROSITE" id="PS50011"/>
    </source>
</evidence>
<evidence type="ECO:0000256" key="2">
    <source>
        <dbReference type="ARBA" id="ARBA00022679"/>
    </source>
</evidence>